<feature type="transmembrane region" description="Helical" evidence="1">
    <location>
        <begin position="140"/>
        <end position="166"/>
    </location>
</feature>
<keyword evidence="1" id="KW-1133">Transmembrane helix</keyword>
<dbReference type="AlphaFoldDB" id="A9ER35"/>
<name>A9ER35_SORC5</name>
<sequence>MVNREQLKRLGLRAYEVGRLRVAARAAWILAPVVLVCMLETGERETCACLGVLLLGASFFLRWRDRQGADSVRYGLLAGALPLLAGLAAGRVAPACADAPLLSVCTAVCLGVGVPSGVWLGARLVRGSAPASTWLGASGVAVLAASLGCAGLGISGLLGAGAGLVLGAASAKVLLRAPT</sequence>
<dbReference type="STRING" id="448385.sce7086"/>
<keyword evidence="1" id="KW-0472">Membrane</keyword>
<dbReference type="RefSeq" id="WP_012239694.1">
    <property type="nucleotide sequence ID" value="NC_010162.1"/>
</dbReference>
<proteinExistence type="predicted"/>
<dbReference type="BioCyc" id="SCEL448385:SCE_RS36340-MONOMER"/>
<reference evidence="2 3" key="1">
    <citation type="journal article" date="2007" name="Nat. Biotechnol.">
        <title>Complete genome sequence of the myxobacterium Sorangium cellulosum.</title>
        <authorList>
            <person name="Schneiker S."/>
            <person name="Perlova O."/>
            <person name="Kaiser O."/>
            <person name="Gerth K."/>
            <person name="Alici A."/>
            <person name="Altmeyer M.O."/>
            <person name="Bartels D."/>
            <person name="Bekel T."/>
            <person name="Beyer S."/>
            <person name="Bode E."/>
            <person name="Bode H.B."/>
            <person name="Bolten C.J."/>
            <person name="Choudhuri J.V."/>
            <person name="Doss S."/>
            <person name="Elnakady Y.A."/>
            <person name="Frank B."/>
            <person name="Gaigalat L."/>
            <person name="Goesmann A."/>
            <person name="Groeger C."/>
            <person name="Gross F."/>
            <person name="Jelsbak L."/>
            <person name="Jelsbak L."/>
            <person name="Kalinowski J."/>
            <person name="Kegler C."/>
            <person name="Knauber T."/>
            <person name="Konietzny S."/>
            <person name="Kopp M."/>
            <person name="Krause L."/>
            <person name="Krug D."/>
            <person name="Linke B."/>
            <person name="Mahmud T."/>
            <person name="Martinez-Arias R."/>
            <person name="McHardy A.C."/>
            <person name="Merai M."/>
            <person name="Meyer F."/>
            <person name="Mormann S."/>
            <person name="Munoz-Dorado J."/>
            <person name="Perez J."/>
            <person name="Pradella S."/>
            <person name="Rachid S."/>
            <person name="Raddatz G."/>
            <person name="Rosenau F."/>
            <person name="Rueckert C."/>
            <person name="Sasse F."/>
            <person name="Scharfe M."/>
            <person name="Schuster S.C."/>
            <person name="Suen G."/>
            <person name="Treuner-Lange A."/>
            <person name="Velicer G.J."/>
            <person name="Vorholter F.-J."/>
            <person name="Weissman K.J."/>
            <person name="Welch R.D."/>
            <person name="Wenzel S.C."/>
            <person name="Whitworth D.E."/>
            <person name="Wilhelm S."/>
            <person name="Wittmann C."/>
            <person name="Bloecker H."/>
            <person name="Puehler A."/>
            <person name="Mueller R."/>
        </authorList>
    </citation>
    <scope>NUCLEOTIDE SEQUENCE [LARGE SCALE GENOMIC DNA]</scope>
    <source>
        <strain evidence="3">So ce56</strain>
    </source>
</reference>
<organism evidence="2 3">
    <name type="scientific">Sorangium cellulosum (strain So ce56)</name>
    <name type="common">Polyangium cellulosum (strain So ce56)</name>
    <dbReference type="NCBI Taxonomy" id="448385"/>
    <lineage>
        <taxon>Bacteria</taxon>
        <taxon>Pseudomonadati</taxon>
        <taxon>Myxococcota</taxon>
        <taxon>Polyangia</taxon>
        <taxon>Polyangiales</taxon>
        <taxon>Polyangiaceae</taxon>
        <taxon>Sorangium</taxon>
    </lineage>
</organism>
<dbReference type="HOGENOM" id="CLU_1502516_0_0_7"/>
<evidence type="ECO:0000256" key="1">
    <source>
        <dbReference type="SAM" id="Phobius"/>
    </source>
</evidence>
<feature type="transmembrane region" description="Helical" evidence="1">
    <location>
        <begin position="75"/>
        <end position="94"/>
    </location>
</feature>
<gene>
    <name evidence="2" type="ordered locus">sce7086</name>
</gene>
<accession>A9ER35</accession>
<evidence type="ECO:0000313" key="2">
    <source>
        <dbReference type="EMBL" id="CAN97255.1"/>
    </source>
</evidence>
<dbReference type="EMBL" id="AM746676">
    <property type="protein sequence ID" value="CAN97255.1"/>
    <property type="molecule type" value="Genomic_DNA"/>
</dbReference>
<dbReference type="Proteomes" id="UP000002139">
    <property type="component" value="Chromosome"/>
</dbReference>
<protein>
    <submittedName>
        <fullName evidence="2">Membrane protein</fullName>
    </submittedName>
</protein>
<keyword evidence="3" id="KW-1185">Reference proteome</keyword>
<keyword evidence="1" id="KW-0812">Transmembrane</keyword>
<feature type="transmembrane region" description="Helical" evidence="1">
    <location>
        <begin position="101"/>
        <end position="120"/>
    </location>
</feature>
<evidence type="ECO:0000313" key="3">
    <source>
        <dbReference type="Proteomes" id="UP000002139"/>
    </source>
</evidence>
<dbReference type="KEGG" id="scl:sce7086"/>